<dbReference type="InterPro" id="IPR032710">
    <property type="entry name" value="NTF2-like_dom_sf"/>
</dbReference>
<evidence type="ECO:0000313" key="2">
    <source>
        <dbReference type="EMBL" id="PRD58593.1"/>
    </source>
</evidence>
<dbReference type="InterPro" id="IPR037401">
    <property type="entry name" value="SnoaL-like"/>
</dbReference>
<accession>A0A2S9JZ21</accession>
<evidence type="ECO:0000313" key="3">
    <source>
        <dbReference type="Proteomes" id="UP000238563"/>
    </source>
</evidence>
<protein>
    <submittedName>
        <fullName evidence="2">DUF4440 domain-containing protein</fullName>
    </submittedName>
</protein>
<dbReference type="AlphaFoldDB" id="A0A2S9JZ21"/>
<evidence type="ECO:0000259" key="1">
    <source>
        <dbReference type="Pfam" id="PF12680"/>
    </source>
</evidence>
<proteinExistence type="predicted"/>
<dbReference type="OrthoDB" id="8380550at2"/>
<comment type="caution">
    <text evidence="2">The sequence shown here is derived from an EMBL/GenBank/DDBJ whole genome shotgun (WGS) entry which is preliminary data.</text>
</comment>
<reference evidence="2 3" key="1">
    <citation type="submission" date="2018-02" db="EMBL/GenBank/DDBJ databases">
        <title>The draft genome of Phyllobacterium myrsinacearum DSM5892.</title>
        <authorList>
            <person name="Li L."/>
            <person name="Liu L."/>
            <person name="Zhang X."/>
            <person name="Wang T."/>
        </authorList>
    </citation>
    <scope>NUCLEOTIDE SEQUENCE [LARGE SCALE GENOMIC DNA]</scope>
    <source>
        <strain evidence="2 3">DSM 5892</strain>
    </source>
</reference>
<dbReference type="SUPFAM" id="SSF54427">
    <property type="entry name" value="NTF2-like"/>
    <property type="match status" value="1"/>
</dbReference>
<name>A0A2S9JZ21_9HYPH</name>
<dbReference type="Gene3D" id="3.10.450.50">
    <property type="match status" value="1"/>
</dbReference>
<dbReference type="Pfam" id="PF12680">
    <property type="entry name" value="SnoaL_2"/>
    <property type="match status" value="1"/>
</dbReference>
<dbReference type="EMBL" id="PVBT01000001">
    <property type="protein sequence ID" value="PRD58593.1"/>
    <property type="molecule type" value="Genomic_DNA"/>
</dbReference>
<dbReference type="RefSeq" id="WP_105732819.1">
    <property type="nucleotide sequence ID" value="NZ_PVBT01000001.1"/>
</dbReference>
<dbReference type="Proteomes" id="UP000238563">
    <property type="component" value="Unassembled WGS sequence"/>
</dbReference>
<keyword evidence="3" id="KW-1185">Reference proteome</keyword>
<gene>
    <name evidence="2" type="ORF">C5750_05705</name>
</gene>
<organism evidence="2 3">
    <name type="scientific">Phyllobacterium myrsinacearum</name>
    <dbReference type="NCBI Taxonomy" id="28101"/>
    <lineage>
        <taxon>Bacteria</taxon>
        <taxon>Pseudomonadati</taxon>
        <taxon>Pseudomonadota</taxon>
        <taxon>Alphaproteobacteria</taxon>
        <taxon>Hyphomicrobiales</taxon>
        <taxon>Phyllobacteriaceae</taxon>
        <taxon>Phyllobacterium</taxon>
    </lineage>
</organism>
<sequence>MPFSPVETTCLYHAAINALDFEAIAALFAIDAVYASSGIGEIAGRQAILEAFKAYFAVYPDQVAEDDLIEQLSPRSAKSVWRLVATHNGTGEVSRRSGEEVILFDEAGKILRVTVQDRDASRDVTESTAADRVEGGHQTA</sequence>
<feature type="domain" description="SnoaL-like" evidence="1">
    <location>
        <begin position="12"/>
        <end position="112"/>
    </location>
</feature>